<dbReference type="PANTHER" id="PTHR13018">
    <property type="entry name" value="PROBABLE MEMBRANE PROTEIN DUF221-RELATED"/>
    <property type="match status" value="1"/>
</dbReference>
<name>A0A9P1FE50_9DINO</name>
<dbReference type="Pfam" id="PF14703">
    <property type="entry name" value="PHM7_cyt"/>
    <property type="match status" value="1"/>
</dbReference>
<dbReference type="InterPro" id="IPR045122">
    <property type="entry name" value="Csc1-like"/>
</dbReference>
<evidence type="ECO:0000256" key="5">
    <source>
        <dbReference type="ARBA" id="ARBA00022989"/>
    </source>
</evidence>
<sequence length="774" mass="88017">MSTFGESAKVFVRENTSHDTESFGFALLTSLAIITGCSAAFHVLYQRFPQLYDLSSELKEASLRPMVPSGIFGWAKASFNLRLDDMMDEVGMDQTMLLEFTHFGMKAMFGIGVPAMLILAPLHSTSTHDADLLSWISLSNADEEWIIWVHVFFVWYVVLFVLYLVWHVQRGRVRSRRSHWLSKQQEPMATSLLVEGIPEKARTEESLAKFFNKIFDKQVVKAASFVRDTSRLLPLLEERDQVSEELAEEVCLHQQSQHGVGGSDPFHLQQMEDLEKRYKRIAAEVEEVAELIFCSQNFAYDAAFVTFCDRRHAEFARRLKYSDDPTVYRVSMAPAPSDVNFSSFSNTTANLVKGRALLGRLFVASVFFFFLPVVIGISSMLSVDSLSQMAPGLKDWATEHTWLMAAWEALWGTSLLSMLMDLVPWILREVFRRFYRLRSGAKCQHKIQRWYFFFLVVFVLLVTAVGTSLFEAAARFAQAPLQVWWLLADQLPHATNFYLRYAVLLWGTPFVDLLRCMPLFRFWRALNSGESGHFAKQLAEPEDQAFHGIGARSARWTLHVVLGLTLCSLQPFIPMILGFGFLFRRLVFGFLIVFAETRKPDLGGQLWRVQMQHTQLGLVIYIMVMTLILLDREESMVAAILAGSSGFFVALFWFWYPTLLDLHSLPVQQAEQSATIVGRCADPDSAEDIDCFTAPYLQPELEQSLPVALRSQSQRSHHWADLDRALQEASDQGQSARGHLEIASETRPPEPTRSRRKSTGSLLTCLCSSFSGWV</sequence>
<evidence type="ECO:0000256" key="8">
    <source>
        <dbReference type="SAM" id="Phobius"/>
    </source>
</evidence>
<dbReference type="InterPro" id="IPR003864">
    <property type="entry name" value="CSC1/OSCA1-like_7TM"/>
</dbReference>
<dbReference type="Proteomes" id="UP001152797">
    <property type="component" value="Unassembled WGS sequence"/>
</dbReference>
<dbReference type="InterPro" id="IPR027815">
    <property type="entry name" value="CSC1/OSCA1-like_cyt"/>
</dbReference>
<feature type="compositionally biased region" description="Basic and acidic residues" evidence="7">
    <location>
        <begin position="738"/>
        <end position="753"/>
    </location>
</feature>
<proteinExistence type="inferred from homology"/>
<comment type="subcellular location">
    <subcellularLocation>
        <location evidence="1">Membrane</location>
        <topology evidence="1">Multi-pass membrane protein</topology>
    </subcellularLocation>
</comment>
<dbReference type="PANTHER" id="PTHR13018:SF5">
    <property type="entry name" value="RE44586P"/>
    <property type="match status" value="1"/>
</dbReference>
<feature type="transmembrane region" description="Helical" evidence="8">
    <location>
        <begin position="145"/>
        <end position="166"/>
    </location>
</feature>
<keyword evidence="3" id="KW-0813">Transport</keyword>
<evidence type="ECO:0000256" key="4">
    <source>
        <dbReference type="ARBA" id="ARBA00022692"/>
    </source>
</evidence>
<evidence type="ECO:0000259" key="11">
    <source>
        <dbReference type="Pfam" id="PF14703"/>
    </source>
</evidence>
<organism evidence="12">
    <name type="scientific">Cladocopium goreaui</name>
    <dbReference type="NCBI Taxonomy" id="2562237"/>
    <lineage>
        <taxon>Eukaryota</taxon>
        <taxon>Sar</taxon>
        <taxon>Alveolata</taxon>
        <taxon>Dinophyceae</taxon>
        <taxon>Suessiales</taxon>
        <taxon>Symbiodiniaceae</taxon>
        <taxon>Cladocopium</taxon>
    </lineage>
</organism>
<feature type="transmembrane region" description="Helical" evidence="8">
    <location>
        <begin position="107"/>
        <end position="125"/>
    </location>
</feature>
<keyword evidence="6 8" id="KW-0472">Membrane</keyword>
<dbReference type="EMBL" id="CAMXCT030000026">
    <property type="protein sequence ID" value="CAL4759978.1"/>
    <property type="molecule type" value="Genomic_DNA"/>
</dbReference>
<evidence type="ECO:0000256" key="2">
    <source>
        <dbReference type="ARBA" id="ARBA00007779"/>
    </source>
</evidence>
<comment type="similarity">
    <text evidence="2">Belongs to the CSC1 (TC 1.A.17) family.</text>
</comment>
<accession>A0A9P1FE50</accession>
<feature type="domain" description="CSC1/OSCA1-like cytosolic" evidence="11">
    <location>
        <begin position="191"/>
        <end position="341"/>
    </location>
</feature>
<feature type="transmembrane region" description="Helical" evidence="8">
    <location>
        <begin position="23"/>
        <end position="45"/>
    </location>
</feature>
<evidence type="ECO:0000259" key="10">
    <source>
        <dbReference type="Pfam" id="PF13967"/>
    </source>
</evidence>
<evidence type="ECO:0000256" key="7">
    <source>
        <dbReference type="SAM" id="MobiDB-lite"/>
    </source>
</evidence>
<evidence type="ECO:0000313" key="13">
    <source>
        <dbReference type="EMBL" id="CAL4759978.1"/>
    </source>
</evidence>
<feature type="domain" description="CSC1/OSCA1-like 7TM region" evidence="9">
    <location>
        <begin position="356"/>
        <end position="628"/>
    </location>
</feature>
<dbReference type="InterPro" id="IPR032880">
    <property type="entry name" value="CSC1/OSCA1-like_N"/>
</dbReference>
<dbReference type="GO" id="GO:0005227">
    <property type="term" value="F:calcium-activated cation channel activity"/>
    <property type="evidence" value="ECO:0007669"/>
    <property type="project" value="InterPro"/>
</dbReference>
<feature type="transmembrane region" description="Helical" evidence="8">
    <location>
        <begin position="614"/>
        <end position="630"/>
    </location>
</feature>
<feature type="transmembrane region" description="Helical" evidence="8">
    <location>
        <begin position="637"/>
        <end position="656"/>
    </location>
</feature>
<keyword evidence="4 8" id="KW-0812">Transmembrane</keyword>
<dbReference type="AlphaFoldDB" id="A0A9P1FE50"/>
<feature type="transmembrane region" description="Helical" evidence="8">
    <location>
        <begin position="497"/>
        <end position="514"/>
    </location>
</feature>
<dbReference type="OrthoDB" id="1689567at2759"/>
<reference evidence="12" key="1">
    <citation type="submission" date="2022-10" db="EMBL/GenBank/DDBJ databases">
        <authorList>
            <person name="Chen Y."/>
            <person name="Dougan E. K."/>
            <person name="Chan C."/>
            <person name="Rhodes N."/>
            <person name="Thang M."/>
        </authorList>
    </citation>
    <scope>NUCLEOTIDE SEQUENCE</scope>
</reference>
<evidence type="ECO:0000313" key="12">
    <source>
        <dbReference type="EMBL" id="CAI3972666.1"/>
    </source>
</evidence>
<dbReference type="Pfam" id="PF02714">
    <property type="entry name" value="RSN1_7TM"/>
    <property type="match status" value="1"/>
</dbReference>
<dbReference type="GO" id="GO:0005886">
    <property type="term" value="C:plasma membrane"/>
    <property type="evidence" value="ECO:0007669"/>
    <property type="project" value="TreeGrafter"/>
</dbReference>
<evidence type="ECO:0000256" key="3">
    <source>
        <dbReference type="ARBA" id="ARBA00022448"/>
    </source>
</evidence>
<feature type="transmembrane region" description="Helical" evidence="8">
    <location>
        <begin position="402"/>
        <end position="427"/>
    </location>
</feature>
<gene>
    <name evidence="12" type="ORF">C1SCF055_LOCUS1230</name>
</gene>
<evidence type="ECO:0000256" key="1">
    <source>
        <dbReference type="ARBA" id="ARBA00004141"/>
    </source>
</evidence>
<dbReference type="EMBL" id="CAMXCT020000026">
    <property type="protein sequence ID" value="CAL1126041.1"/>
    <property type="molecule type" value="Genomic_DNA"/>
</dbReference>
<evidence type="ECO:0000256" key="6">
    <source>
        <dbReference type="ARBA" id="ARBA00023136"/>
    </source>
</evidence>
<feature type="transmembrane region" description="Helical" evidence="8">
    <location>
        <begin position="361"/>
        <end position="382"/>
    </location>
</feature>
<keyword evidence="5 8" id="KW-1133">Transmembrane helix</keyword>
<protein>
    <submittedName>
        <fullName evidence="13">Uncharacterized protein RSN1</fullName>
    </submittedName>
</protein>
<evidence type="ECO:0000313" key="14">
    <source>
        <dbReference type="Proteomes" id="UP001152797"/>
    </source>
</evidence>
<feature type="transmembrane region" description="Helical" evidence="8">
    <location>
        <begin position="450"/>
        <end position="477"/>
    </location>
</feature>
<dbReference type="EMBL" id="CAMXCT010000026">
    <property type="protein sequence ID" value="CAI3972666.1"/>
    <property type="molecule type" value="Genomic_DNA"/>
</dbReference>
<dbReference type="Pfam" id="PF13967">
    <property type="entry name" value="RSN1_TM"/>
    <property type="match status" value="1"/>
</dbReference>
<comment type="caution">
    <text evidence="12">The sequence shown here is derived from an EMBL/GenBank/DDBJ whole genome shotgun (WGS) entry which is preliminary data.</text>
</comment>
<keyword evidence="14" id="KW-1185">Reference proteome</keyword>
<feature type="domain" description="CSC1/OSCA1-like N-terminal transmembrane" evidence="10">
    <location>
        <begin position="23"/>
        <end position="167"/>
    </location>
</feature>
<evidence type="ECO:0000259" key="9">
    <source>
        <dbReference type="Pfam" id="PF02714"/>
    </source>
</evidence>
<reference evidence="13 14" key="2">
    <citation type="submission" date="2024-05" db="EMBL/GenBank/DDBJ databases">
        <authorList>
            <person name="Chen Y."/>
            <person name="Shah S."/>
            <person name="Dougan E. K."/>
            <person name="Thang M."/>
            <person name="Chan C."/>
        </authorList>
    </citation>
    <scope>NUCLEOTIDE SEQUENCE [LARGE SCALE GENOMIC DNA]</scope>
</reference>
<feature type="region of interest" description="Disordered" evidence="7">
    <location>
        <begin position="733"/>
        <end position="758"/>
    </location>
</feature>